<evidence type="ECO:0000313" key="1">
    <source>
        <dbReference type="EMBL" id="ESK50449.1"/>
    </source>
</evidence>
<reference evidence="1 2" key="1">
    <citation type="submission" date="2013-10" db="EMBL/GenBank/DDBJ databases">
        <title>The Genome Sequence of Acinetobacter brisouii CIP 110357.</title>
        <authorList>
            <consortium name="The Broad Institute Genomics Platform"/>
            <consortium name="The Broad Institute Genome Sequencing Center for Infectious Disease"/>
            <person name="Cerqueira G."/>
            <person name="Feldgarden M."/>
            <person name="Courvalin P."/>
            <person name="Grillot-Courvalin C."/>
            <person name="Clermont D."/>
            <person name="Rocha E."/>
            <person name="Yoon E.-J."/>
            <person name="Nemec A."/>
            <person name="Young S.K."/>
            <person name="Zeng Q."/>
            <person name="Gargeya S."/>
            <person name="Fitzgerald M."/>
            <person name="Abouelleil A."/>
            <person name="Alvarado L."/>
            <person name="Berlin A.M."/>
            <person name="Chapman S.B."/>
            <person name="Gainer-Dewar J."/>
            <person name="Goldberg J."/>
            <person name="Gnerre S."/>
            <person name="Griggs A."/>
            <person name="Gujja S."/>
            <person name="Hansen M."/>
            <person name="Howarth C."/>
            <person name="Imamovic A."/>
            <person name="Ireland A."/>
            <person name="Larimer J."/>
            <person name="McCowan C."/>
            <person name="Murphy C."/>
            <person name="Pearson M."/>
            <person name="Poon T.W."/>
            <person name="Priest M."/>
            <person name="Roberts A."/>
            <person name="Saif S."/>
            <person name="Shea T."/>
            <person name="Sykes S."/>
            <person name="Wortman J."/>
            <person name="Nusbaum C."/>
            <person name="Birren B."/>
        </authorList>
    </citation>
    <scope>NUCLEOTIDE SEQUENCE [LARGE SCALE GENOMIC DNA]</scope>
    <source>
        <strain evidence="1 2">CIP 110357</strain>
    </source>
</reference>
<keyword evidence="2" id="KW-1185">Reference proteome</keyword>
<dbReference type="PIRSF" id="PIRSF020555">
    <property type="entry name" value="UCP020555"/>
    <property type="match status" value="1"/>
</dbReference>
<dbReference type="PROSITE" id="PS51257">
    <property type="entry name" value="PROKAR_LIPOPROTEIN"/>
    <property type="match status" value="1"/>
</dbReference>
<dbReference type="OrthoDB" id="9800218at2"/>
<dbReference type="Pfam" id="PF16068">
    <property type="entry name" value="DUF4810"/>
    <property type="match status" value="1"/>
</dbReference>
<organism evidence="1 2">
    <name type="scientific">Acinetobacter brisouii CIP 110357</name>
    <dbReference type="NCBI Taxonomy" id="1341683"/>
    <lineage>
        <taxon>Bacteria</taxon>
        <taxon>Pseudomonadati</taxon>
        <taxon>Pseudomonadota</taxon>
        <taxon>Gammaproteobacteria</taxon>
        <taxon>Moraxellales</taxon>
        <taxon>Moraxellaceae</taxon>
        <taxon>Acinetobacter</taxon>
    </lineage>
</organism>
<protein>
    <recommendedName>
        <fullName evidence="3">DUF4810 domain-containing protein</fullName>
    </recommendedName>
</protein>
<evidence type="ECO:0000313" key="2">
    <source>
        <dbReference type="Proteomes" id="UP000018418"/>
    </source>
</evidence>
<dbReference type="HOGENOM" id="CLU_139008_1_1_6"/>
<name>V2VRV1_9GAMM</name>
<proteinExistence type="predicted"/>
<dbReference type="EMBL" id="AYEU01000007">
    <property type="protein sequence ID" value="ESK50449.1"/>
    <property type="molecule type" value="Genomic_DNA"/>
</dbReference>
<gene>
    <name evidence="1" type="ORF">P255_02431</name>
</gene>
<dbReference type="Proteomes" id="UP000018418">
    <property type="component" value="Unassembled WGS sequence"/>
</dbReference>
<dbReference type="STRING" id="396323.VH98_04915"/>
<dbReference type="RefSeq" id="WP_004902618.1">
    <property type="nucleotide sequence ID" value="NZ_BBTI01000005.1"/>
</dbReference>
<dbReference type="AlphaFoldDB" id="V2VRV1"/>
<accession>V2VRV1</accession>
<dbReference type="InterPro" id="IPR014508">
    <property type="entry name" value="UCP020555_TPR-like"/>
</dbReference>
<evidence type="ECO:0008006" key="3">
    <source>
        <dbReference type="Google" id="ProtNLM"/>
    </source>
</evidence>
<comment type="caution">
    <text evidence="1">The sequence shown here is derived from an EMBL/GenBank/DDBJ whole genome shotgun (WGS) entry which is preliminary data.</text>
</comment>
<sequence>MKKILPWVSLGLAIGLTGCASQPNTLYHWGNYPQQVYLGFNQPEKASPAKQISVLEADIEKARAKNQAIPPGLYAHLGLLYSHTDTQKAAQYFELEKQSYPEASVLMNRLLAQLKAN</sequence>
<dbReference type="PATRIC" id="fig|1341683.3.peg.2407"/>